<gene>
    <name evidence="7" type="ordered locus">KKY_751</name>
</gene>
<dbReference type="InterPro" id="IPR010982">
    <property type="entry name" value="Lambda_DNA-bd_dom_sf"/>
</dbReference>
<dbReference type="RefSeq" id="WP_014129939.1">
    <property type="nucleotide sequence ID" value="NC_016078.1"/>
</dbReference>
<sequence>MRRANAQIEPKKSGLLQQSAFHEREPMAKQKWDRHSIKAELHRREMTLTGLAELNELNPNSFRGVWARTNRKAEAAIAEFLGVPVAELFPDRYPIRTTTILSSKYVAESESRKAARSAA</sequence>
<keyword evidence="4" id="KW-0804">Transcription</keyword>
<name>G4RDZ6_PELHB</name>
<evidence type="ECO:0000256" key="3">
    <source>
        <dbReference type="ARBA" id="ARBA00023125"/>
    </source>
</evidence>
<keyword evidence="3" id="KW-0238">DNA-binding</keyword>
<organism evidence="7 8">
    <name type="scientific">Pelagibacterium halotolerans (strain DSM 22347 / JCM 15775 / CGMCC 1.7692 / B2)</name>
    <dbReference type="NCBI Taxonomy" id="1082931"/>
    <lineage>
        <taxon>Bacteria</taxon>
        <taxon>Pseudomonadati</taxon>
        <taxon>Pseudomonadota</taxon>
        <taxon>Alphaproteobacteria</taxon>
        <taxon>Hyphomicrobiales</taxon>
        <taxon>Devosiaceae</taxon>
        <taxon>Pelagibacterium</taxon>
    </lineage>
</organism>
<reference evidence="7 8" key="1">
    <citation type="journal article" date="2012" name="J. Bacteriol.">
        <title>Complete genome sequence of Pelagibacterium halotolerans B2T.</title>
        <authorList>
            <person name="Huo Y.Y."/>
            <person name="Cheng H."/>
            <person name="Han X.F."/>
            <person name="Jiang X.W."/>
            <person name="Sun C."/>
            <person name="Zhang X.Q."/>
            <person name="Zhu X.F."/>
            <person name="Liu Y.F."/>
            <person name="Li P.F."/>
            <person name="Ni P.X."/>
            <person name="Wu M."/>
        </authorList>
    </citation>
    <scope>NUCLEOTIDE SEQUENCE [LARGE SCALE GENOMIC DNA]</scope>
    <source>
        <strain evidence="8">DSM 22347 / JCM 15775 / CGMCC 1.7692 / B2</strain>
    </source>
</reference>
<evidence type="ECO:0000313" key="7">
    <source>
        <dbReference type="EMBL" id="AEQ50790.1"/>
    </source>
</evidence>
<evidence type="ECO:0000313" key="8">
    <source>
        <dbReference type="Proteomes" id="UP000008850"/>
    </source>
</evidence>
<keyword evidence="8" id="KW-1185">Reference proteome</keyword>
<evidence type="ECO:0000256" key="2">
    <source>
        <dbReference type="ARBA" id="ARBA00023015"/>
    </source>
</evidence>
<proteinExistence type="inferred from homology"/>
<dbReference type="InterPro" id="IPR038722">
    <property type="entry name" value="Ner_HTH_dom"/>
</dbReference>
<evidence type="ECO:0000256" key="4">
    <source>
        <dbReference type="ARBA" id="ARBA00023163"/>
    </source>
</evidence>
<dbReference type="KEGG" id="phl:KKY_751"/>
<dbReference type="Proteomes" id="UP000008850">
    <property type="component" value="Chromosome"/>
</dbReference>
<comment type="similarity">
    <text evidence="1">Belongs to the ner transcriptional regulatory family.</text>
</comment>
<dbReference type="Gene3D" id="1.10.260.40">
    <property type="entry name" value="lambda repressor-like DNA-binding domains"/>
    <property type="match status" value="1"/>
</dbReference>
<keyword evidence="2" id="KW-0805">Transcription regulation</keyword>
<feature type="compositionally biased region" description="Basic and acidic residues" evidence="5">
    <location>
        <begin position="21"/>
        <end position="32"/>
    </location>
</feature>
<dbReference type="AlphaFoldDB" id="G4RDZ6"/>
<feature type="region of interest" description="Disordered" evidence="5">
    <location>
        <begin position="1"/>
        <end position="32"/>
    </location>
</feature>
<dbReference type="Pfam" id="PF13693">
    <property type="entry name" value="HTH_35"/>
    <property type="match status" value="1"/>
</dbReference>
<dbReference type="STRING" id="1082931.KKY_751"/>
<evidence type="ECO:0000256" key="5">
    <source>
        <dbReference type="SAM" id="MobiDB-lite"/>
    </source>
</evidence>
<dbReference type="SUPFAM" id="SSF47413">
    <property type="entry name" value="lambda repressor-like DNA-binding domains"/>
    <property type="match status" value="1"/>
</dbReference>
<evidence type="ECO:0000256" key="1">
    <source>
        <dbReference type="ARBA" id="ARBA00006157"/>
    </source>
</evidence>
<protein>
    <recommendedName>
        <fullName evidence="6">Ner winged helix-turn-helix DNA-binding domain-containing protein</fullName>
    </recommendedName>
</protein>
<accession>G4RDZ6</accession>
<dbReference type="HOGENOM" id="CLU_150481_0_0_5"/>
<dbReference type="eggNOG" id="COG3423">
    <property type="taxonomic scope" value="Bacteria"/>
</dbReference>
<dbReference type="EMBL" id="CP003075">
    <property type="protein sequence ID" value="AEQ50790.1"/>
    <property type="molecule type" value="Genomic_DNA"/>
</dbReference>
<dbReference type="GO" id="GO:0003677">
    <property type="term" value="F:DNA binding"/>
    <property type="evidence" value="ECO:0007669"/>
    <property type="project" value="UniProtKB-KW"/>
</dbReference>
<evidence type="ECO:0000259" key="6">
    <source>
        <dbReference type="Pfam" id="PF13693"/>
    </source>
</evidence>
<feature type="domain" description="Ner winged helix-turn-helix DNA-binding" evidence="6">
    <location>
        <begin position="32"/>
        <end position="104"/>
    </location>
</feature>